<evidence type="ECO:0000256" key="9">
    <source>
        <dbReference type="ARBA" id="ARBA00022989"/>
    </source>
</evidence>
<keyword evidence="8 14" id="KW-0249">Electron transport</keyword>
<dbReference type="InterPro" id="IPR010514">
    <property type="entry name" value="COX_ARM"/>
</dbReference>
<dbReference type="GO" id="GO:0005507">
    <property type="term" value="F:copper ion binding"/>
    <property type="evidence" value="ECO:0007669"/>
    <property type="project" value="InterPro"/>
</dbReference>
<feature type="transmembrane region" description="Helical" evidence="15">
    <location>
        <begin position="50"/>
        <end position="77"/>
    </location>
</feature>
<dbReference type="PANTHER" id="PTHR22888:SF18">
    <property type="entry name" value="CYTOCHROME BO(3) UBIQUINOL OXIDASE SUBUNIT 2"/>
    <property type="match status" value="1"/>
</dbReference>
<comment type="caution">
    <text evidence="18">The sequence shown here is derived from an EMBL/GenBank/DDBJ whole genome shotgun (WGS) entry which is preliminary data.</text>
</comment>
<evidence type="ECO:0000256" key="6">
    <source>
        <dbReference type="ARBA" id="ARBA00022692"/>
    </source>
</evidence>
<organism evidence="18 19">
    <name type="scientific">Roseiarcus fermentans</name>
    <dbReference type="NCBI Taxonomy" id="1473586"/>
    <lineage>
        <taxon>Bacteria</taxon>
        <taxon>Pseudomonadati</taxon>
        <taxon>Pseudomonadota</taxon>
        <taxon>Alphaproteobacteria</taxon>
        <taxon>Hyphomicrobiales</taxon>
        <taxon>Roseiarcaceae</taxon>
        <taxon>Roseiarcus</taxon>
    </lineage>
</organism>
<dbReference type="InterPro" id="IPR045187">
    <property type="entry name" value="CcO_II"/>
</dbReference>
<comment type="subcellular location">
    <subcellularLocation>
        <location evidence="1">Cell membrane</location>
        <topology evidence="1">Multi-pass membrane protein</topology>
    </subcellularLocation>
</comment>
<feature type="domain" description="Cytochrome oxidase subunit II transmembrane region profile" evidence="17">
    <location>
        <begin position="29"/>
        <end position="126"/>
    </location>
</feature>
<keyword evidence="4 14" id="KW-1003">Cell membrane</keyword>
<dbReference type="Gene3D" id="2.60.40.420">
    <property type="entry name" value="Cupredoxins - blue copper proteins"/>
    <property type="match status" value="1"/>
</dbReference>
<dbReference type="RefSeq" id="WP_113892009.1">
    <property type="nucleotide sequence ID" value="NZ_QNRK01000037.1"/>
</dbReference>
<evidence type="ECO:0000256" key="5">
    <source>
        <dbReference type="ARBA" id="ARBA00022660"/>
    </source>
</evidence>
<dbReference type="PROSITE" id="PS50999">
    <property type="entry name" value="COX2_TM"/>
    <property type="match status" value="1"/>
</dbReference>
<reference evidence="18 19" key="1">
    <citation type="submission" date="2018-06" db="EMBL/GenBank/DDBJ databases">
        <title>Genomic Encyclopedia of Type Strains, Phase IV (KMG-IV): sequencing the most valuable type-strain genomes for metagenomic binning, comparative biology and taxonomic classification.</title>
        <authorList>
            <person name="Goeker M."/>
        </authorList>
    </citation>
    <scope>NUCLEOTIDE SEQUENCE [LARGE SCALE GENOMIC DNA]</scope>
    <source>
        <strain evidence="18 19">DSM 24875</strain>
    </source>
</reference>
<keyword evidence="9 15" id="KW-1133">Transmembrane helix</keyword>
<dbReference type="PIRSF" id="PIRSF000292">
    <property type="entry name" value="Ubi_od_II"/>
    <property type="match status" value="1"/>
</dbReference>
<evidence type="ECO:0000256" key="8">
    <source>
        <dbReference type="ARBA" id="ARBA00022982"/>
    </source>
</evidence>
<dbReference type="CDD" id="cd04212">
    <property type="entry name" value="CuRO_UO_II"/>
    <property type="match status" value="1"/>
</dbReference>
<keyword evidence="12" id="KW-0564">Palmitate</keyword>
<dbReference type="Proteomes" id="UP000253529">
    <property type="component" value="Unassembled WGS sequence"/>
</dbReference>
<protein>
    <recommendedName>
        <fullName evidence="14">Ubiquinol oxidase subunit 2</fullName>
    </recommendedName>
</protein>
<dbReference type="GO" id="GO:0009486">
    <property type="term" value="F:cytochrome bo3 ubiquinol oxidase activity"/>
    <property type="evidence" value="ECO:0007669"/>
    <property type="project" value="InterPro"/>
</dbReference>
<dbReference type="Pfam" id="PF00116">
    <property type="entry name" value="COX2"/>
    <property type="match status" value="1"/>
</dbReference>
<dbReference type="Pfam" id="PF06481">
    <property type="entry name" value="COX_ARM"/>
    <property type="match status" value="1"/>
</dbReference>
<accession>A0A366ERI7</accession>
<dbReference type="InterPro" id="IPR008972">
    <property type="entry name" value="Cupredoxin"/>
</dbReference>
<dbReference type="InterPro" id="IPR011759">
    <property type="entry name" value="Cyt_c_oxidase_su2_TM_dom"/>
</dbReference>
<dbReference type="NCBIfam" id="TIGR01433">
    <property type="entry name" value="CyoA"/>
    <property type="match status" value="1"/>
</dbReference>
<evidence type="ECO:0000256" key="4">
    <source>
        <dbReference type="ARBA" id="ARBA00022475"/>
    </source>
</evidence>
<keyword evidence="3 14" id="KW-0813">Transport</keyword>
<keyword evidence="5 14" id="KW-0679">Respiratory chain</keyword>
<gene>
    <name evidence="18" type="ORF">DFR50_13727</name>
</gene>
<dbReference type="InterPro" id="IPR006333">
    <property type="entry name" value="Cyt_o_ubiquinol_oxidase_su2"/>
</dbReference>
<keyword evidence="7" id="KW-0732">Signal</keyword>
<feature type="transmembrane region" description="Helical" evidence="15">
    <location>
        <begin position="98"/>
        <end position="118"/>
    </location>
</feature>
<evidence type="ECO:0000256" key="12">
    <source>
        <dbReference type="ARBA" id="ARBA00023139"/>
    </source>
</evidence>
<dbReference type="PROSITE" id="PS50857">
    <property type="entry name" value="COX2_CUA"/>
    <property type="match status" value="1"/>
</dbReference>
<dbReference type="Gene3D" id="1.10.287.90">
    <property type="match status" value="1"/>
</dbReference>
<evidence type="ECO:0000256" key="2">
    <source>
        <dbReference type="ARBA" id="ARBA00007866"/>
    </source>
</evidence>
<evidence type="ECO:0000313" key="19">
    <source>
        <dbReference type="Proteomes" id="UP000253529"/>
    </source>
</evidence>
<keyword evidence="11 14" id="KW-0472">Membrane</keyword>
<evidence type="ECO:0000259" key="16">
    <source>
        <dbReference type="PROSITE" id="PS50857"/>
    </source>
</evidence>
<dbReference type="EMBL" id="QNRK01000037">
    <property type="protein sequence ID" value="RBP05042.1"/>
    <property type="molecule type" value="Genomic_DNA"/>
</dbReference>
<keyword evidence="19" id="KW-1185">Reference proteome</keyword>
<keyword evidence="10 14" id="KW-0560">Oxidoreductase</keyword>
<dbReference type="InterPro" id="IPR036257">
    <property type="entry name" value="Cyt_c_oxidase_su2_TM_sf"/>
</dbReference>
<dbReference type="SUPFAM" id="SSF81464">
    <property type="entry name" value="Cytochrome c oxidase subunit II-like, transmembrane region"/>
    <property type="match status" value="1"/>
</dbReference>
<dbReference type="SUPFAM" id="SSF49503">
    <property type="entry name" value="Cupredoxins"/>
    <property type="match status" value="1"/>
</dbReference>
<evidence type="ECO:0000256" key="10">
    <source>
        <dbReference type="ARBA" id="ARBA00023002"/>
    </source>
</evidence>
<dbReference type="GO" id="GO:0042773">
    <property type="term" value="P:ATP synthesis coupled electron transport"/>
    <property type="evidence" value="ECO:0007669"/>
    <property type="project" value="TreeGrafter"/>
</dbReference>
<name>A0A366ERI7_9HYPH</name>
<evidence type="ECO:0000256" key="13">
    <source>
        <dbReference type="ARBA" id="ARBA00023288"/>
    </source>
</evidence>
<evidence type="ECO:0000256" key="7">
    <source>
        <dbReference type="ARBA" id="ARBA00022729"/>
    </source>
</evidence>
<dbReference type="GO" id="GO:0016682">
    <property type="term" value="F:oxidoreductase activity, acting on diphenols and related substances as donors, oxygen as acceptor"/>
    <property type="evidence" value="ECO:0007669"/>
    <property type="project" value="InterPro"/>
</dbReference>
<dbReference type="GO" id="GO:0005886">
    <property type="term" value="C:plasma membrane"/>
    <property type="evidence" value="ECO:0007669"/>
    <property type="project" value="UniProtKB-SubCell"/>
</dbReference>
<dbReference type="InterPro" id="IPR034227">
    <property type="entry name" value="CuRO_UO_II"/>
</dbReference>
<evidence type="ECO:0000259" key="17">
    <source>
        <dbReference type="PROSITE" id="PS50999"/>
    </source>
</evidence>
<proteinExistence type="inferred from homology"/>
<evidence type="ECO:0000256" key="1">
    <source>
        <dbReference type="ARBA" id="ARBA00004651"/>
    </source>
</evidence>
<keyword evidence="13" id="KW-0449">Lipoprotein</keyword>
<dbReference type="AlphaFoldDB" id="A0A366ERI7"/>
<keyword evidence="6 15" id="KW-0812">Transmembrane</keyword>
<feature type="domain" description="Cytochrome oxidase subunit II copper A binding" evidence="16">
    <location>
        <begin position="132"/>
        <end position="244"/>
    </location>
</feature>
<evidence type="ECO:0000256" key="3">
    <source>
        <dbReference type="ARBA" id="ARBA00022448"/>
    </source>
</evidence>
<dbReference type="OrthoDB" id="9783445at2"/>
<dbReference type="PANTHER" id="PTHR22888">
    <property type="entry name" value="CYTOCHROME C OXIDASE, SUBUNIT II"/>
    <property type="match status" value="1"/>
</dbReference>
<evidence type="ECO:0000256" key="11">
    <source>
        <dbReference type="ARBA" id="ARBA00023136"/>
    </source>
</evidence>
<feature type="transmembrane region" description="Helical" evidence="15">
    <location>
        <begin position="20"/>
        <end position="38"/>
    </location>
</feature>
<evidence type="ECO:0000256" key="15">
    <source>
        <dbReference type="SAM" id="Phobius"/>
    </source>
</evidence>
<comment type="similarity">
    <text evidence="2 14">Belongs to the cytochrome c oxidase subunit 2 family.</text>
</comment>
<evidence type="ECO:0000313" key="18">
    <source>
        <dbReference type="EMBL" id="RBP05042.1"/>
    </source>
</evidence>
<evidence type="ECO:0000256" key="14">
    <source>
        <dbReference type="PIRNR" id="PIRNR000292"/>
    </source>
</evidence>
<dbReference type="InterPro" id="IPR002429">
    <property type="entry name" value="CcO_II-like_C"/>
</dbReference>
<dbReference type="GO" id="GO:0004129">
    <property type="term" value="F:cytochrome-c oxidase activity"/>
    <property type="evidence" value="ECO:0007669"/>
    <property type="project" value="UniProtKB-UniRule"/>
</dbReference>
<sequence length="312" mass="33325">MRRRLIGRQGPDGLVAASRFRLLAALAAAPLAGCGGVLDPAGPVGAAQKLILIDSVAIMLAIVLPVIALIAGVAFWFRASNRRAFYWPEWEFSGHLELIVWAIPLLVVVVLGGVAWFGSHDLDPYKPLPGKEKPVEVQVVALDWKWLFLFPDEGVASVNELAVPVGRPIHFTLTSSGPMNSFFVPRLGSQIYAMAGMASQLWLQADEPGDYPGFSANFSGRGFPDMRFQVKALPADGYAGWIAAAKAAPAVLDRAEYEKLVKPSEAVKPAVWRSADPNLFRAIVEGTAPQPSPLIRPAHEASAPGAAICGGT</sequence>